<evidence type="ECO:0000259" key="1">
    <source>
        <dbReference type="Pfam" id="PF05685"/>
    </source>
</evidence>
<dbReference type="InterPro" id="IPR012296">
    <property type="entry name" value="Nuclease_put_TT1808"/>
</dbReference>
<dbReference type="SUPFAM" id="SSF52980">
    <property type="entry name" value="Restriction endonuclease-like"/>
    <property type="match status" value="1"/>
</dbReference>
<accession>I3INT9</accession>
<dbReference type="PANTHER" id="PTHR34107:SF4">
    <property type="entry name" value="SLL1222 PROTEIN"/>
    <property type="match status" value="1"/>
</dbReference>
<dbReference type="InterPro" id="IPR008538">
    <property type="entry name" value="Uma2"/>
</dbReference>
<dbReference type="InterPro" id="IPR011335">
    <property type="entry name" value="Restrct_endonuc-II-like"/>
</dbReference>
<dbReference type="AlphaFoldDB" id="I3INT9"/>
<dbReference type="PANTHER" id="PTHR34107">
    <property type="entry name" value="SLL0198 PROTEIN-RELATED"/>
    <property type="match status" value="1"/>
</dbReference>
<dbReference type="OrthoDB" id="273336at2"/>
<sequence>MLKTRITYTYNDYANMDNDKRYELMEGELYMVPSPGFYHQTISMNISHPLRKFVKENDLGIVLYAPFDVVLSETNVVQPDIIFISKERVGLITEKNLRGAPDIAIEILSGKTSERDKLVKKRLYMDHGVKEFWIVDPDKKTIEIMVLKETGFDTVGIYFIDDELTSPLLQGFRLNLKEVFLSQT</sequence>
<evidence type="ECO:0000313" key="2">
    <source>
        <dbReference type="EMBL" id="GAB63384.1"/>
    </source>
</evidence>
<protein>
    <recommendedName>
        <fullName evidence="1">Putative restriction endonuclease domain-containing protein</fullName>
    </recommendedName>
</protein>
<dbReference type="CDD" id="cd06260">
    <property type="entry name" value="DUF820-like"/>
    <property type="match status" value="1"/>
</dbReference>
<dbReference type="eggNOG" id="COG4636">
    <property type="taxonomic scope" value="Bacteria"/>
</dbReference>
<dbReference type="EMBL" id="BAFH01000004">
    <property type="protein sequence ID" value="GAB63384.1"/>
    <property type="molecule type" value="Genomic_DNA"/>
</dbReference>
<comment type="caution">
    <text evidence="2">The sequence shown here is derived from an EMBL/GenBank/DDBJ whole genome shotgun (WGS) entry which is preliminary data.</text>
</comment>
<feature type="domain" description="Putative restriction endonuclease" evidence="1">
    <location>
        <begin position="11"/>
        <end position="176"/>
    </location>
</feature>
<name>I3INT9_9BACT</name>
<dbReference type="Gene3D" id="3.90.1570.10">
    <property type="entry name" value="tt1808, chain A"/>
    <property type="match status" value="1"/>
</dbReference>
<dbReference type="STRING" id="247490.KSU1_D0075"/>
<organism evidence="2 3">
    <name type="scientific">Candidatus Jettenia caeni</name>
    <dbReference type="NCBI Taxonomy" id="247490"/>
    <lineage>
        <taxon>Bacteria</taxon>
        <taxon>Pseudomonadati</taxon>
        <taxon>Planctomycetota</taxon>
        <taxon>Candidatus Brocadiia</taxon>
        <taxon>Candidatus Brocadiales</taxon>
        <taxon>Candidatus Brocadiaceae</taxon>
        <taxon>Candidatus Jettenia</taxon>
    </lineage>
</organism>
<gene>
    <name evidence="2" type="ORF">KSU1_D0075</name>
</gene>
<keyword evidence="3" id="KW-1185">Reference proteome</keyword>
<dbReference type="Proteomes" id="UP000002985">
    <property type="component" value="Unassembled WGS sequence"/>
</dbReference>
<proteinExistence type="predicted"/>
<reference evidence="2 3" key="1">
    <citation type="journal article" date="2012" name="FEBS Lett.">
        <title>Anammox organism KSU-1 expresses a NirK-type copper-containing nitrite reductase instead of a NirS-type with cytochrome cd1.</title>
        <authorList>
            <person name="Hira D."/>
            <person name="Toh H."/>
            <person name="Migita C.T."/>
            <person name="Okubo H."/>
            <person name="Nishiyama T."/>
            <person name="Hattori M."/>
            <person name="Furukawa K."/>
            <person name="Fujii T."/>
        </authorList>
    </citation>
    <scope>NUCLEOTIDE SEQUENCE [LARGE SCALE GENOMIC DNA]</scope>
</reference>
<dbReference type="Pfam" id="PF05685">
    <property type="entry name" value="Uma2"/>
    <property type="match status" value="1"/>
</dbReference>
<evidence type="ECO:0000313" key="3">
    <source>
        <dbReference type="Proteomes" id="UP000002985"/>
    </source>
</evidence>